<feature type="transmembrane region" description="Helical" evidence="1">
    <location>
        <begin position="174"/>
        <end position="192"/>
    </location>
</feature>
<feature type="transmembrane region" description="Helical" evidence="1">
    <location>
        <begin position="258"/>
        <end position="277"/>
    </location>
</feature>
<feature type="transmembrane region" description="Helical" evidence="1">
    <location>
        <begin position="143"/>
        <end position="162"/>
    </location>
</feature>
<name>A0A1T4X5T0_9GAMM</name>
<dbReference type="STRING" id="92487.SAMN02745130_02561"/>
<evidence type="ECO:0000259" key="2">
    <source>
        <dbReference type="Pfam" id="PF02517"/>
    </source>
</evidence>
<dbReference type="PANTHER" id="PTHR43592:SF15">
    <property type="entry name" value="CAAX AMINO TERMINAL PROTEASE FAMILY PROTEIN"/>
    <property type="match status" value="1"/>
</dbReference>
<sequence>MRVNPLDEVRSTWVVGLFVVVFYFIIGSGYAFLQQVQANQNLFSQGELFILESLLFNLLYLLLAVLLWWVTFKQRDELTELLLNPPAPAELPEYLWLAVGMIISSIGLTYLMYYPLSLVAPELVQRWLLDVPPLLYWDEQGSYWLGNLLVVISAVIFAPIVEEFIFRGYLLNRWSLKLGALPAVILSSGLFAFLHNDILGAFVFGVVLCLLYMKTRSLVGPILVHIVNNLIAVSLEWMDLKWWSGFTPMTLQDFYDQAGWGIFGLLVGVPWLWRYAYQHFKPLPQLLKAHEQGGQTPNSVSMG</sequence>
<dbReference type="EMBL" id="FUYB01000013">
    <property type="protein sequence ID" value="SKA84974.1"/>
    <property type="molecule type" value="Genomic_DNA"/>
</dbReference>
<protein>
    <recommendedName>
        <fullName evidence="2">CAAX prenyl protease 2/Lysostaphin resistance protein A-like domain-containing protein</fullName>
    </recommendedName>
</protein>
<dbReference type="Proteomes" id="UP000190460">
    <property type="component" value="Unassembled WGS sequence"/>
</dbReference>
<feature type="domain" description="CAAX prenyl protease 2/Lysostaphin resistance protein A-like" evidence="2">
    <location>
        <begin position="146"/>
        <end position="231"/>
    </location>
</feature>
<reference evidence="4" key="1">
    <citation type="submission" date="2017-02" db="EMBL/GenBank/DDBJ databases">
        <authorList>
            <person name="Varghese N."/>
            <person name="Submissions S."/>
        </authorList>
    </citation>
    <scope>NUCLEOTIDE SEQUENCE [LARGE SCALE GENOMIC DNA]</scope>
    <source>
        <strain evidence="4">ATCC 49788</strain>
    </source>
</reference>
<dbReference type="InterPro" id="IPR003675">
    <property type="entry name" value="Rce1/LyrA-like_dom"/>
</dbReference>
<keyword evidence="4" id="KW-1185">Reference proteome</keyword>
<organism evidence="3 4">
    <name type="scientific">Thiothrix eikelboomii</name>
    <dbReference type="NCBI Taxonomy" id="92487"/>
    <lineage>
        <taxon>Bacteria</taxon>
        <taxon>Pseudomonadati</taxon>
        <taxon>Pseudomonadota</taxon>
        <taxon>Gammaproteobacteria</taxon>
        <taxon>Thiotrichales</taxon>
        <taxon>Thiotrichaceae</taxon>
        <taxon>Thiothrix</taxon>
    </lineage>
</organism>
<feature type="transmembrane region" description="Helical" evidence="1">
    <location>
        <begin position="93"/>
        <end position="113"/>
    </location>
</feature>
<feature type="transmembrane region" description="Helical" evidence="1">
    <location>
        <begin position="12"/>
        <end position="33"/>
    </location>
</feature>
<dbReference type="AlphaFoldDB" id="A0A1T4X5T0"/>
<keyword evidence="1" id="KW-0472">Membrane</keyword>
<proteinExistence type="predicted"/>
<evidence type="ECO:0000256" key="1">
    <source>
        <dbReference type="SAM" id="Phobius"/>
    </source>
</evidence>
<dbReference type="GO" id="GO:0004175">
    <property type="term" value="F:endopeptidase activity"/>
    <property type="evidence" value="ECO:0007669"/>
    <property type="project" value="UniProtKB-ARBA"/>
</dbReference>
<dbReference type="RefSeq" id="WP_078923021.1">
    <property type="nucleotide sequence ID" value="NZ_FUYB01000013.1"/>
</dbReference>
<evidence type="ECO:0000313" key="4">
    <source>
        <dbReference type="Proteomes" id="UP000190460"/>
    </source>
</evidence>
<keyword evidence="1" id="KW-0812">Transmembrane</keyword>
<gene>
    <name evidence="3" type="ORF">SAMN02745130_02561</name>
</gene>
<keyword evidence="1" id="KW-1133">Transmembrane helix</keyword>
<dbReference type="Pfam" id="PF02517">
    <property type="entry name" value="Rce1-like"/>
    <property type="match status" value="1"/>
</dbReference>
<accession>A0A1T4X5T0</accession>
<feature type="transmembrane region" description="Helical" evidence="1">
    <location>
        <begin position="53"/>
        <end position="72"/>
    </location>
</feature>
<dbReference type="OrthoDB" id="9782250at2"/>
<feature type="transmembrane region" description="Helical" evidence="1">
    <location>
        <begin position="198"/>
        <end position="213"/>
    </location>
</feature>
<feature type="transmembrane region" description="Helical" evidence="1">
    <location>
        <begin position="218"/>
        <end position="238"/>
    </location>
</feature>
<evidence type="ECO:0000313" key="3">
    <source>
        <dbReference type="EMBL" id="SKA84974.1"/>
    </source>
</evidence>
<dbReference type="GO" id="GO:0080120">
    <property type="term" value="P:CAAX-box protein maturation"/>
    <property type="evidence" value="ECO:0007669"/>
    <property type="project" value="UniProtKB-ARBA"/>
</dbReference>
<dbReference type="PANTHER" id="PTHR43592">
    <property type="entry name" value="CAAX AMINO TERMINAL PROTEASE"/>
    <property type="match status" value="1"/>
</dbReference>